<dbReference type="Proteomes" id="UP000224607">
    <property type="component" value="Unassembled WGS sequence"/>
</dbReference>
<sequence>MQFSDYMNSSVTTLLDALEQRKVTSLKLIEYAIERINMLDKAGSTLNAITWLFEDEAKKAAIQSDMKRSKGIPSGKLEGIPVLIKDNIEVAGWPTTAGSVALQGIIAEQDAPIVAKLREEGAILLGKTAMHELAAGITGASSLSGFAQNAWVPGYSPGGSSSGSAVVVAAGYVPLAIGTDTAGSVRIPAAFNNLYGLRATRGSIPSAGIVPLSPTQDIAGPFVRSAGDLRLIHEVLSGKPCEISHEDIKVGLLTEWLSYSDDESESINALIMKALEKLGGKEEKIPQLHYRDLYSLTADASIITFEFAESLERFLSENKNAKFKSLKEIIDLKLYHPQLEDAFSIWAFHKGMSDDEYSLVQDRQARLYQDLEAFFSKNGINILAYPVIRHSPVKIGQPQQLENNAFLSPVTGAPALSVPVGFTPSGFPVGMELLALKNKEDLLIKAASVFPDSYSALL</sequence>
<reference evidence="4" key="1">
    <citation type="submission" date="2016-10" db="EMBL/GenBank/DDBJ databases">
        <authorList>
            <person name="Varghese N."/>
            <person name="Submissions S."/>
        </authorList>
    </citation>
    <scope>NUCLEOTIDE SEQUENCE [LARGE SCALE GENOMIC DNA]</scope>
    <source>
        <strain evidence="4">DSM 17908</strain>
    </source>
</reference>
<dbReference type="PROSITE" id="PS00571">
    <property type="entry name" value="AMIDASES"/>
    <property type="match status" value="1"/>
</dbReference>
<dbReference type="RefSeq" id="WP_092508708.1">
    <property type="nucleotide sequence ID" value="NZ_CAWNQB010000012.1"/>
</dbReference>
<protein>
    <submittedName>
        <fullName evidence="2 3">Amidase</fullName>
    </submittedName>
</protein>
<dbReference type="STRING" id="351675.SAMN05421680_104114"/>
<dbReference type="InterPro" id="IPR023631">
    <property type="entry name" value="Amidase_dom"/>
</dbReference>
<dbReference type="AlphaFoldDB" id="A0A1I3LYU2"/>
<name>A0A1I3LYU2_9GAMM</name>
<keyword evidence="5" id="KW-1185">Reference proteome</keyword>
<dbReference type="GO" id="GO:0003824">
    <property type="term" value="F:catalytic activity"/>
    <property type="evidence" value="ECO:0007669"/>
    <property type="project" value="InterPro"/>
</dbReference>
<dbReference type="EMBL" id="NITY01000002">
    <property type="protein sequence ID" value="PHM45347.1"/>
    <property type="molecule type" value="Genomic_DNA"/>
</dbReference>
<proteinExistence type="predicted"/>
<dbReference type="PANTHER" id="PTHR11895:SF67">
    <property type="entry name" value="AMIDASE DOMAIN-CONTAINING PROTEIN"/>
    <property type="match status" value="1"/>
</dbReference>
<evidence type="ECO:0000313" key="2">
    <source>
        <dbReference type="EMBL" id="PHM45347.1"/>
    </source>
</evidence>
<dbReference type="InterPro" id="IPR036928">
    <property type="entry name" value="AS_sf"/>
</dbReference>
<dbReference type="InterPro" id="IPR020556">
    <property type="entry name" value="Amidase_CS"/>
</dbReference>
<dbReference type="Pfam" id="PF01425">
    <property type="entry name" value="Amidase"/>
    <property type="match status" value="1"/>
</dbReference>
<dbReference type="InterPro" id="IPR000120">
    <property type="entry name" value="Amidase"/>
</dbReference>
<gene>
    <name evidence="3" type="ORF">SAMN05421680_104114</name>
    <name evidence="2" type="ORF">Xmau_00997</name>
</gene>
<evidence type="ECO:0000313" key="3">
    <source>
        <dbReference type="EMBL" id="SFI89949.1"/>
    </source>
</evidence>
<reference evidence="2 5" key="3">
    <citation type="journal article" date="2017" name="Nat. Microbiol.">
        <title>Natural product diversity associated with the nematode symbionts Photorhabdus and Xenorhabdus.</title>
        <authorList>
            <person name="Tobias N.J."/>
            <person name="Wolff H."/>
            <person name="Djahanschiri B."/>
            <person name="Grundmann F."/>
            <person name="Kronenwerth M."/>
            <person name="Shi Y.M."/>
            <person name="Simonyi S."/>
            <person name="Grun P."/>
            <person name="Shapiro-Ilan D."/>
            <person name="Pidot S.J."/>
            <person name="Stinear T.P."/>
            <person name="Ebersberger I."/>
            <person name="Bode H.B."/>
        </authorList>
    </citation>
    <scope>NUCLEOTIDE SEQUENCE [LARGE SCALE GENOMIC DNA]</scope>
    <source>
        <strain evidence="2 5">DSM 17908</strain>
    </source>
</reference>
<evidence type="ECO:0000259" key="1">
    <source>
        <dbReference type="Pfam" id="PF01425"/>
    </source>
</evidence>
<dbReference type="OrthoDB" id="9811471at2"/>
<evidence type="ECO:0000313" key="5">
    <source>
        <dbReference type="Proteomes" id="UP000224607"/>
    </source>
</evidence>
<dbReference type="PANTHER" id="PTHR11895">
    <property type="entry name" value="TRANSAMIDASE"/>
    <property type="match status" value="1"/>
</dbReference>
<feature type="domain" description="Amidase" evidence="1">
    <location>
        <begin position="28"/>
        <end position="443"/>
    </location>
</feature>
<dbReference type="SUPFAM" id="SSF75304">
    <property type="entry name" value="Amidase signature (AS) enzymes"/>
    <property type="match status" value="1"/>
</dbReference>
<dbReference type="Proteomes" id="UP000198919">
    <property type="component" value="Unassembled WGS sequence"/>
</dbReference>
<accession>A0A1I3LYU2</accession>
<dbReference type="Gene3D" id="3.90.1300.10">
    <property type="entry name" value="Amidase signature (AS) domain"/>
    <property type="match status" value="1"/>
</dbReference>
<evidence type="ECO:0000313" key="4">
    <source>
        <dbReference type="Proteomes" id="UP000198919"/>
    </source>
</evidence>
<dbReference type="EMBL" id="FORG01000004">
    <property type="protein sequence ID" value="SFI89949.1"/>
    <property type="molecule type" value="Genomic_DNA"/>
</dbReference>
<reference evidence="3" key="2">
    <citation type="submission" date="2016-10" db="EMBL/GenBank/DDBJ databases">
        <authorList>
            <person name="de Groot N.N."/>
        </authorList>
    </citation>
    <scope>NUCLEOTIDE SEQUENCE [LARGE SCALE GENOMIC DNA]</scope>
    <source>
        <strain evidence="3">DSM 17908</strain>
    </source>
</reference>
<organism evidence="3 4">
    <name type="scientific">Xenorhabdus mauleonii</name>
    <dbReference type="NCBI Taxonomy" id="351675"/>
    <lineage>
        <taxon>Bacteria</taxon>
        <taxon>Pseudomonadati</taxon>
        <taxon>Pseudomonadota</taxon>
        <taxon>Gammaproteobacteria</taxon>
        <taxon>Enterobacterales</taxon>
        <taxon>Morganellaceae</taxon>
        <taxon>Xenorhabdus</taxon>
    </lineage>
</organism>